<protein>
    <recommendedName>
        <fullName evidence="3">Arylamine N-acetyltransferase</fullName>
    </recommendedName>
</protein>
<dbReference type="EMBL" id="CP118605">
    <property type="protein sequence ID" value="WGL15205.1"/>
    <property type="molecule type" value="Genomic_DNA"/>
</dbReference>
<proteinExistence type="predicted"/>
<sequence>MNKGALSIHEIEQLMLDEFRATPFHNLLYLGLCGPSCALEGGTCSDKVLAFQARLQSAGVSARLHNAWINHQLCHRVLALELDDGVYYADVGNAWPSIRLFPAAREVRYRAFGIVFQTRLRDAFLDVYQLKPGSETLSQSIPLRLEPESAVITAIARRFSGEMNYPFSAGLRYAQVIGDKFLFLKGDELRIFSDHKATRSLRFTSLSSQLSALRNYFGLDLDDCGLSEGRLGSVRGNVEHAL</sequence>
<dbReference type="Gene3D" id="3.30.2140.20">
    <property type="match status" value="1"/>
</dbReference>
<dbReference type="Proteomes" id="UP001236500">
    <property type="component" value="Chromosome"/>
</dbReference>
<gene>
    <name evidence="1" type="ORF">PVT68_10505</name>
</gene>
<evidence type="ECO:0000313" key="2">
    <source>
        <dbReference type="Proteomes" id="UP001236500"/>
    </source>
</evidence>
<dbReference type="InterPro" id="IPR053710">
    <property type="entry name" value="Arylamine_NAT_domain_sf"/>
</dbReference>
<accession>A0ABY8N996</accession>
<name>A0ABY8N996_9GAMM</name>
<dbReference type="InterPro" id="IPR038765">
    <property type="entry name" value="Papain-like_cys_pep_sf"/>
</dbReference>
<evidence type="ECO:0008006" key="3">
    <source>
        <dbReference type="Google" id="ProtNLM"/>
    </source>
</evidence>
<keyword evidence="2" id="KW-1185">Reference proteome</keyword>
<organism evidence="1 2">
    <name type="scientific">Microbulbifer bruguierae</name>
    <dbReference type="NCBI Taxonomy" id="3029061"/>
    <lineage>
        <taxon>Bacteria</taxon>
        <taxon>Pseudomonadati</taxon>
        <taxon>Pseudomonadota</taxon>
        <taxon>Gammaproteobacteria</taxon>
        <taxon>Cellvibrionales</taxon>
        <taxon>Microbulbiferaceae</taxon>
        <taxon>Microbulbifer</taxon>
    </lineage>
</organism>
<dbReference type="SUPFAM" id="SSF54001">
    <property type="entry name" value="Cysteine proteinases"/>
    <property type="match status" value="1"/>
</dbReference>
<dbReference type="RefSeq" id="WP_280317814.1">
    <property type="nucleotide sequence ID" value="NZ_CP118605.1"/>
</dbReference>
<evidence type="ECO:0000313" key="1">
    <source>
        <dbReference type="EMBL" id="WGL15205.1"/>
    </source>
</evidence>
<reference evidence="1 2" key="1">
    <citation type="submission" date="2023-02" db="EMBL/GenBank/DDBJ databases">
        <title>Description and genomic characterization of Microbulbifer bruguierae sp. nov., isolated from the sediment of mangrove plant Bruguiera sexangula.</title>
        <authorList>
            <person name="Long M."/>
        </authorList>
    </citation>
    <scope>NUCLEOTIDE SEQUENCE [LARGE SCALE GENOMIC DNA]</scope>
    <source>
        <strain evidence="1 2">H12</strain>
    </source>
</reference>